<keyword evidence="1" id="KW-1185">Reference proteome</keyword>
<name>A0A1I7YWE2_9BILA</name>
<sequence>MSTVFSTRAPCIHALFPWDWTGRPNFPIHVVYQAFCSVFTLRYEFSEKPANLKYTYVKSCKLLISEELFALCVMMTVDQKTGIDCVVIDDDQGQER</sequence>
<proteinExistence type="predicted"/>
<dbReference type="Proteomes" id="UP000095287">
    <property type="component" value="Unplaced"/>
</dbReference>
<evidence type="ECO:0000313" key="1">
    <source>
        <dbReference type="Proteomes" id="UP000095287"/>
    </source>
</evidence>
<reference evidence="2" key="1">
    <citation type="submission" date="2016-11" db="UniProtKB">
        <authorList>
            <consortium name="WormBaseParasite"/>
        </authorList>
    </citation>
    <scope>IDENTIFICATION</scope>
</reference>
<organism evidence="1 2">
    <name type="scientific">Steinernema glaseri</name>
    <dbReference type="NCBI Taxonomy" id="37863"/>
    <lineage>
        <taxon>Eukaryota</taxon>
        <taxon>Metazoa</taxon>
        <taxon>Ecdysozoa</taxon>
        <taxon>Nematoda</taxon>
        <taxon>Chromadorea</taxon>
        <taxon>Rhabditida</taxon>
        <taxon>Tylenchina</taxon>
        <taxon>Panagrolaimomorpha</taxon>
        <taxon>Strongyloidoidea</taxon>
        <taxon>Steinernematidae</taxon>
        <taxon>Steinernema</taxon>
    </lineage>
</organism>
<evidence type="ECO:0000313" key="2">
    <source>
        <dbReference type="WBParaSite" id="L893_g20394.t1"/>
    </source>
</evidence>
<protein>
    <submittedName>
        <fullName evidence="2">Ovule protein</fullName>
    </submittedName>
</protein>
<dbReference type="AlphaFoldDB" id="A0A1I7YWE2"/>
<accession>A0A1I7YWE2</accession>
<dbReference type="WBParaSite" id="L893_g20394.t1">
    <property type="protein sequence ID" value="L893_g20394.t1"/>
    <property type="gene ID" value="L893_g20394"/>
</dbReference>